<dbReference type="EMBL" id="BRXW01000352">
    <property type="protein sequence ID" value="GMH47031.1"/>
    <property type="molecule type" value="Genomic_DNA"/>
</dbReference>
<feature type="compositionally biased region" description="Basic and acidic residues" evidence="1">
    <location>
        <begin position="194"/>
        <end position="208"/>
    </location>
</feature>
<evidence type="ECO:0000256" key="1">
    <source>
        <dbReference type="SAM" id="MobiDB-lite"/>
    </source>
</evidence>
<dbReference type="InterPro" id="IPR001849">
    <property type="entry name" value="PH_domain"/>
</dbReference>
<dbReference type="PROSITE" id="PS50003">
    <property type="entry name" value="PH_DOMAIN"/>
    <property type="match status" value="1"/>
</dbReference>
<feature type="domain" description="PH" evidence="2">
    <location>
        <begin position="51"/>
        <end position="159"/>
    </location>
</feature>
<dbReference type="Pfam" id="PF00169">
    <property type="entry name" value="PH"/>
    <property type="match status" value="1"/>
</dbReference>
<feature type="region of interest" description="Disordered" evidence="1">
    <location>
        <begin position="595"/>
        <end position="614"/>
    </location>
</feature>
<dbReference type="PANTHER" id="PTHR14336:SF8">
    <property type="entry name" value="PROTEIN OPY1"/>
    <property type="match status" value="1"/>
</dbReference>
<dbReference type="InterPro" id="IPR051707">
    <property type="entry name" value="PI-Interact_SigTrans_Reg"/>
</dbReference>
<sequence length="811" mass="91711">MSTSPWIPTWEPDKDGSENHFVGWMVRSSDGGEIEKVKTSKSDLMGIPDFEAGRGGSYMFKKGDKHKSWSRRYFEVKQQILYYFEEPTDEHPSGVIPLDGCTVKLPIDNAQFFEEHSDGKISDCWEMWISHPHRRLFSLCAMSKDERSSWVKTITQRSKKDFLLKVSNGPGSPSAPPPGLQSLQTKKKKKKKKKDGEDGNATEDRENAVKNLLNRSRRGSVEEAQLAMQNTSTLRRRLSSAMTPDALKELNGGASDGKKKKKEKKETPIESWQKKRMGLIQQLVKEEVEHPMTLSFLLRGQLIATDRVMAEPPHPSAKVDVPHIKGDWAGEVVISVFNRYSDNKGIMQYEHWLSFMDDIDLVNTHLGPNDDVEKFDPTAVYRRVLKLEMGDVTTRGANFPEFYTFLLVLCDRTYPDIFRTSATEAMELFLHEVIVPIYYFNMGELDHEKCASRDPLVKDGRITLLLNAYLPNLWRVFLHYAQDLGNRVPATFNEDQTFNEFGTHKPLPNELKFPVKAQASERALFEGVTHLPSMTPDQDKEEGSQVYTVHESSIIRFCEDYGILEMIPKGKVIKTYRAVVSHRFKLKGFAPPKVTVKPHPMANKTPVKGGRPTQKGLGSTIMLNRSPSPNRAPLANTAVVGQQQPAFMPVGNKSISERKRESEFRERAGSTVKSSIMGAYSSVEEALRAKNNASEIGIEGLASQTQNSGSFYKANDSRHAPHAGDIVQVPSDAAGFCEFIEVVSTLAIESMCNDPHHHKLYPSAYDKILAMLFSWGVADVRRVEQAKFMWPYDKKVPKQTNNQPWLQHDKK</sequence>
<evidence type="ECO:0000313" key="4">
    <source>
        <dbReference type="Proteomes" id="UP001165122"/>
    </source>
</evidence>
<proteinExistence type="predicted"/>
<dbReference type="PANTHER" id="PTHR14336">
    <property type="entry name" value="TANDEM PH DOMAIN CONTAINING PROTEIN"/>
    <property type="match status" value="1"/>
</dbReference>
<dbReference type="AlphaFoldDB" id="A0A9W6Z7Q5"/>
<evidence type="ECO:0000259" key="2">
    <source>
        <dbReference type="PROSITE" id="PS50003"/>
    </source>
</evidence>
<organism evidence="3 4">
    <name type="scientific">Triparma laevis f. longispina</name>
    <dbReference type="NCBI Taxonomy" id="1714387"/>
    <lineage>
        <taxon>Eukaryota</taxon>
        <taxon>Sar</taxon>
        <taxon>Stramenopiles</taxon>
        <taxon>Ochrophyta</taxon>
        <taxon>Bolidophyceae</taxon>
        <taxon>Parmales</taxon>
        <taxon>Triparmaceae</taxon>
        <taxon>Triparma</taxon>
    </lineage>
</organism>
<reference evidence="4" key="1">
    <citation type="journal article" date="2023" name="Commun. Biol.">
        <title>Genome analysis of Parmales, the sister group of diatoms, reveals the evolutionary specialization of diatoms from phago-mixotrophs to photoautotrophs.</title>
        <authorList>
            <person name="Ban H."/>
            <person name="Sato S."/>
            <person name="Yoshikawa S."/>
            <person name="Yamada K."/>
            <person name="Nakamura Y."/>
            <person name="Ichinomiya M."/>
            <person name="Sato N."/>
            <person name="Blanc-Mathieu R."/>
            <person name="Endo H."/>
            <person name="Kuwata A."/>
            <person name="Ogata H."/>
        </authorList>
    </citation>
    <scope>NUCLEOTIDE SEQUENCE [LARGE SCALE GENOMIC DNA]</scope>
    <source>
        <strain evidence="4">NIES 3700</strain>
    </source>
</reference>
<gene>
    <name evidence="3" type="ORF">TrLO_g4256</name>
</gene>
<feature type="region of interest" description="Disordered" evidence="1">
    <location>
        <begin position="164"/>
        <end position="270"/>
    </location>
</feature>
<dbReference type="SMART" id="SM00233">
    <property type="entry name" value="PH"/>
    <property type="match status" value="1"/>
</dbReference>
<name>A0A9W6Z7Q5_9STRA</name>
<dbReference type="OrthoDB" id="10261837at2759"/>
<accession>A0A9W6Z7Q5</accession>
<comment type="caution">
    <text evidence="3">The sequence shown here is derived from an EMBL/GenBank/DDBJ whole genome shotgun (WGS) entry which is preliminary data.</text>
</comment>
<dbReference type="Proteomes" id="UP001165122">
    <property type="component" value="Unassembled WGS sequence"/>
</dbReference>
<dbReference type="InterPro" id="IPR011993">
    <property type="entry name" value="PH-like_dom_sf"/>
</dbReference>
<dbReference type="Gene3D" id="2.30.29.30">
    <property type="entry name" value="Pleckstrin-homology domain (PH domain)/Phosphotyrosine-binding domain (PTB)"/>
    <property type="match status" value="1"/>
</dbReference>
<protein>
    <recommendedName>
        <fullName evidence="2">PH domain-containing protein</fullName>
    </recommendedName>
</protein>
<evidence type="ECO:0000313" key="3">
    <source>
        <dbReference type="EMBL" id="GMH47031.1"/>
    </source>
</evidence>
<keyword evidence="4" id="KW-1185">Reference proteome</keyword>
<dbReference type="SUPFAM" id="SSF50729">
    <property type="entry name" value="PH domain-like"/>
    <property type="match status" value="1"/>
</dbReference>